<feature type="region of interest" description="Disordered" evidence="1">
    <location>
        <begin position="1"/>
        <end position="25"/>
    </location>
</feature>
<feature type="compositionally biased region" description="Pro residues" evidence="1">
    <location>
        <begin position="369"/>
        <end position="378"/>
    </location>
</feature>
<feature type="region of interest" description="Disordered" evidence="1">
    <location>
        <begin position="63"/>
        <end position="151"/>
    </location>
</feature>
<feature type="compositionally biased region" description="Polar residues" evidence="1">
    <location>
        <begin position="309"/>
        <end position="320"/>
    </location>
</feature>
<evidence type="ECO:0000256" key="1">
    <source>
        <dbReference type="SAM" id="MobiDB-lite"/>
    </source>
</evidence>
<feature type="region of interest" description="Disordered" evidence="1">
    <location>
        <begin position="340"/>
        <end position="378"/>
    </location>
</feature>
<evidence type="ECO:0000313" key="2">
    <source>
        <dbReference type="EMBL" id="KIJ99144.1"/>
    </source>
</evidence>
<feature type="compositionally biased region" description="Low complexity" evidence="1">
    <location>
        <begin position="270"/>
        <end position="282"/>
    </location>
</feature>
<feature type="compositionally biased region" description="Low complexity" evidence="1">
    <location>
        <begin position="70"/>
        <end position="106"/>
    </location>
</feature>
<sequence>MSLSSPTKVVFPPPPPTTNSLTAPQRAQLLRKTRKLEKILGTAPHLVDTTVINDPLYISLPSNKRSSIDSMASGSSPSRVSSTLRSSSIGRRASTSSTIMPTSLKSDSLRSRRSSSPPTSNNKPPFLRLAISPPTLETVPGSPAALDTSPCTFRDLQDTHTISPIEDSPRDSLVLPSFLIPSLSTTRMQKMDRVRRKLGEGVPLGLVFPPEETLPSTPSKDSIPKFPTTPPIPRPRKSSVIEASRDSIAESSSVHRAGRRSAKRSPTTPPNSKSAPSSPSDTYSKEKLSAIIESPDEHGASCSEEFGRRSTSSGERNLPQQWFGGTEEVKVKIWSTRKGYYGWREGPPVPVKDETSRDSRSKRRSPSYRKPPPSMIEH</sequence>
<accession>A0A0C9WNI5</accession>
<dbReference type="AlphaFoldDB" id="A0A0C9WNI5"/>
<feature type="compositionally biased region" description="Low complexity" evidence="1">
    <location>
        <begin position="114"/>
        <end position="125"/>
    </location>
</feature>
<protein>
    <submittedName>
        <fullName evidence="2">Uncharacterized protein</fullName>
    </submittedName>
</protein>
<dbReference type="EMBL" id="KN838653">
    <property type="protein sequence ID" value="KIJ99144.1"/>
    <property type="molecule type" value="Genomic_DNA"/>
</dbReference>
<name>A0A0C9WNI5_9AGAR</name>
<gene>
    <name evidence="2" type="ORF">K443DRAFT_680200</name>
</gene>
<organism evidence="2 3">
    <name type="scientific">Laccaria amethystina LaAM-08-1</name>
    <dbReference type="NCBI Taxonomy" id="1095629"/>
    <lineage>
        <taxon>Eukaryota</taxon>
        <taxon>Fungi</taxon>
        <taxon>Dikarya</taxon>
        <taxon>Basidiomycota</taxon>
        <taxon>Agaricomycotina</taxon>
        <taxon>Agaricomycetes</taxon>
        <taxon>Agaricomycetidae</taxon>
        <taxon>Agaricales</taxon>
        <taxon>Agaricineae</taxon>
        <taxon>Hydnangiaceae</taxon>
        <taxon>Laccaria</taxon>
    </lineage>
</organism>
<reference evidence="3" key="2">
    <citation type="submission" date="2015-01" db="EMBL/GenBank/DDBJ databases">
        <title>Evolutionary Origins and Diversification of the Mycorrhizal Mutualists.</title>
        <authorList>
            <consortium name="DOE Joint Genome Institute"/>
            <consortium name="Mycorrhizal Genomics Consortium"/>
            <person name="Kohler A."/>
            <person name="Kuo A."/>
            <person name="Nagy L.G."/>
            <person name="Floudas D."/>
            <person name="Copeland A."/>
            <person name="Barry K.W."/>
            <person name="Cichocki N."/>
            <person name="Veneault-Fourrey C."/>
            <person name="LaButti K."/>
            <person name="Lindquist E.A."/>
            <person name="Lipzen A."/>
            <person name="Lundell T."/>
            <person name="Morin E."/>
            <person name="Murat C."/>
            <person name="Riley R."/>
            <person name="Ohm R."/>
            <person name="Sun H."/>
            <person name="Tunlid A."/>
            <person name="Henrissat B."/>
            <person name="Grigoriev I.V."/>
            <person name="Hibbett D.S."/>
            <person name="Martin F."/>
        </authorList>
    </citation>
    <scope>NUCLEOTIDE SEQUENCE [LARGE SCALE GENOMIC DNA]</scope>
    <source>
        <strain evidence="3">LaAM-08-1</strain>
    </source>
</reference>
<dbReference type="OrthoDB" id="3034829at2759"/>
<reference evidence="2 3" key="1">
    <citation type="submission" date="2014-04" db="EMBL/GenBank/DDBJ databases">
        <authorList>
            <consortium name="DOE Joint Genome Institute"/>
            <person name="Kuo A."/>
            <person name="Kohler A."/>
            <person name="Nagy L.G."/>
            <person name="Floudas D."/>
            <person name="Copeland A."/>
            <person name="Barry K.W."/>
            <person name="Cichocki N."/>
            <person name="Veneault-Fourrey C."/>
            <person name="LaButti K."/>
            <person name="Lindquist E.A."/>
            <person name="Lipzen A."/>
            <person name="Lundell T."/>
            <person name="Morin E."/>
            <person name="Murat C."/>
            <person name="Sun H."/>
            <person name="Tunlid A."/>
            <person name="Henrissat B."/>
            <person name="Grigoriev I.V."/>
            <person name="Hibbett D.S."/>
            <person name="Martin F."/>
            <person name="Nordberg H.P."/>
            <person name="Cantor M.N."/>
            <person name="Hua S.X."/>
        </authorList>
    </citation>
    <scope>NUCLEOTIDE SEQUENCE [LARGE SCALE GENOMIC DNA]</scope>
    <source>
        <strain evidence="2 3">LaAM-08-1</strain>
    </source>
</reference>
<dbReference type="HOGENOM" id="CLU_735807_0_0_1"/>
<feature type="region of interest" description="Disordered" evidence="1">
    <location>
        <begin position="203"/>
        <end position="321"/>
    </location>
</feature>
<keyword evidence="3" id="KW-1185">Reference proteome</keyword>
<evidence type="ECO:0000313" key="3">
    <source>
        <dbReference type="Proteomes" id="UP000054477"/>
    </source>
</evidence>
<dbReference type="Proteomes" id="UP000054477">
    <property type="component" value="Unassembled WGS sequence"/>
</dbReference>
<proteinExistence type="predicted"/>